<dbReference type="Gene3D" id="1.10.357.10">
    <property type="entry name" value="Tetracycline Repressor, domain 2"/>
    <property type="match status" value="1"/>
</dbReference>
<accession>A0A078ML09</accession>
<evidence type="ECO:0000256" key="4">
    <source>
        <dbReference type="PROSITE-ProRule" id="PRU00335"/>
    </source>
</evidence>
<dbReference type="InterPro" id="IPR001647">
    <property type="entry name" value="HTH_TetR"/>
</dbReference>
<proteinExistence type="predicted"/>
<name>A0A078ML09_9MICC</name>
<organism evidence="7">
    <name type="scientific">Arthrobacter saudimassiliensis</name>
    <dbReference type="NCBI Taxonomy" id="1461584"/>
    <lineage>
        <taxon>Bacteria</taxon>
        <taxon>Bacillati</taxon>
        <taxon>Actinomycetota</taxon>
        <taxon>Actinomycetes</taxon>
        <taxon>Micrococcales</taxon>
        <taxon>Micrococcaceae</taxon>
        <taxon>Arthrobacter</taxon>
    </lineage>
</organism>
<dbReference type="PANTHER" id="PTHR30055">
    <property type="entry name" value="HTH-TYPE TRANSCRIPTIONAL REGULATOR RUTR"/>
    <property type="match status" value="1"/>
</dbReference>
<feature type="domain" description="HTH tetR-type" evidence="6">
    <location>
        <begin position="27"/>
        <end position="87"/>
    </location>
</feature>
<sequence>MAAVVGTEAAAGAGSRPGVGVREDRKAATRQQIQRATLDLIEDQGLEAVTVGRIAERAGISERTFFRYFGSKEAAAVPGQADLTAALVGAELPPGPPGRILQELTSVSRARFAAEVEHYEFRRISRVLLQEPKLLQVVTRQELDLVEALSASLVERGLLSPLRALLVAEMVACTWRVAWQCFAREEAAGRPADPLDLFEAAVADLAEIAAGAGPAGRQPQS</sequence>
<keyword evidence="1" id="KW-0805">Transcription regulation</keyword>
<reference evidence="7" key="1">
    <citation type="submission" date="2014-07" db="EMBL/GenBank/DDBJ databases">
        <authorList>
            <person name="Urmite Genomes Urmite Genomes"/>
        </authorList>
    </citation>
    <scope>NUCLEOTIDE SEQUENCE</scope>
    <source>
        <strain evidence="7">11W110_air</strain>
    </source>
</reference>
<keyword evidence="3" id="KW-0804">Transcription</keyword>
<evidence type="ECO:0000256" key="3">
    <source>
        <dbReference type="ARBA" id="ARBA00023163"/>
    </source>
</evidence>
<dbReference type="PRINTS" id="PR00455">
    <property type="entry name" value="HTHTETR"/>
</dbReference>
<dbReference type="PANTHER" id="PTHR30055:SF238">
    <property type="entry name" value="MYCOFACTOCIN BIOSYNTHESIS TRANSCRIPTIONAL REGULATOR MFTR-RELATED"/>
    <property type="match status" value="1"/>
</dbReference>
<feature type="region of interest" description="Disordered" evidence="5">
    <location>
        <begin position="1"/>
        <end position="27"/>
    </location>
</feature>
<keyword evidence="2 4" id="KW-0238">DNA-binding</keyword>
<feature type="compositionally biased region" description="Low complexity" evidence="5">
    <location>
        <begin position="1"/>
        <end position="14"/>
    </location>
</feature>
<gene>
    <name evidence="7" type="primary">betI_3</name>
    <name evidence="7" type="ORF">BN1051_00283</name>
</gene>
<dbReference type="InterPro" id="IPR009057">
    <property type="entry name" value="Homeodomain-like_sf"/>
</dbReference>
<dbReference type="SUPFAM" id="SSF46689">
    <property type="entry name" value="Homeodomain-like"/>
    <property type="match status" value="1"/>
</dbReference>
<dbReference type="AlphaFoldDB" id="A0A078ML09"/>
<evidence type="ECO:0000256" key="2">
    <source>
        <dbReference type="ARBA" id="ARBA00023125"/>
    </source>
</evidence>
<dbReference type="EMBL" id="LN483070">
    <property type="protein sequence ID" value="CEA06975.1"/>
    <property type="molecule type" value="Genomic_DNA"/>
</dbReference>
<feature type="DNA-binding region" description="H-T-H motif" evidence="4">
    <location>
        <begin position="50"/>
        <end position="69"/>
    </location>
</feature>
<evidence type="ECO:0000313" key="7">
    <source>
        <dbReference type="EMBL" id="CEA06975.1"/>
    </source>
</evidence>
<evidence type="ECO:0000256" key="5">
    <source>
        <dbReference type="SAM" id="MobiDB-lite"/>
    </source>
</evidence>
<dbReference type="InterPro" id="IPR050109">
    <property type="entry name" value="HTH-type_TetR-like_transc_reg"/>
</dbReference>
<protein>
    <submittedName>
        <fullName evidence="7">HTH-type transcriptional regulator BetI</fullName>
    </submittedName>
</protein>
<evidence type="ECO:0000259" key="6">
    <source>
        <dbReference type="PROSITE" id="PS50977"/>
    </source>
</evidence>
<dbReference type="GO" id="GO:0003700">
    <property type="term" value="F:DNA-binding transcription factor activity"/>
    <property type="evidence" value="ECO:0007669"/>
    <property type="project" value="TreeGrafter"/>
</dbReference>
<dbReference type="GO" id="GO:0000976">
    <property type="term" value="F:transcription cis-regulatory region binding"/>
    <property type="evidence" value="ECO:0007669"/>
    <property type="project" value="TreeGrafter"/>
</dbReference>
<evidence type="ECO:0000256" key="1">
    <source>
        <dbReference type="ARBA" id="ARBA00023015"/>
    </source>
</evidence>
<dbReference type="PATRIC" id="fig|1461584.3.peg.276"/>
<dbReference type="PROSITE" id="PS50977">
    <property type="entry name" value="HTH_TETR_2"/>
    <property type="match status" value="1"/>
</dbReference>
<dbReference type="Pfam" id="PF00440">
    <property type="entry name" value="TetR_N"/>
    <property type="match status" value="1"/>
</dbReference>